<keyword evidence="5" id="KW-0282">Flagellum</keyword>
<dbReference type="Proteomes" id="UP000256695">
    <property type="component" value="Unassembled WGS sequence"/>
</dbReference>
<evidence type="ECO:0000256" key="1">
    <source>
        <dbReference type="ARBA" id="ARBA00023026"/>
    </source>
</evidence>
<gene>
    <name evidence="5" type="ORF">CQA57_06365</name>
</gene>
<dbReference type="PANTHER" id="PTHR42792:SF1">
    <property type="entry name" value="FLAGELLAR HOOK-ASSOCIATED PROTEIN 3"/>
    <property type="match status" value="1"/>
</dbReference>
<dbReference type="InterPro" id="IPR001492">
    <property type="entry name" value="Flagellin"/>
</dbReference>
<dbReference type="InterPro" id="IPR001029">
    <property type="entry name" value="Flagellin_N"/>
</dbReference>
<organism evidence="5 6">
    <name type="scientific">Helicobacter anseris</name>
    <dbReference type="NCBI Taxonomy" id="375926"/>
    <lineage>
        <taxon>Bacteria</taxon>
        <taxon>Pseudomonadati</taxon>
        <taxon>Campylobacterota</taxon>
        <taxon>Epsilonproteobacteria</taxon>
        <taxon>Campylobacterales</taxon>
        <taxon>Helicobacteraceae</taxon>
        <taxon>Helicobacter</taxon>
    </lineage>
</organism>
<protein>
    <submittedName>
        <fullName evidence="5">Flagellar hook-associated protein FlgL</fullName>
    </submittedName>
</protein>
<evidence type="ECO:0000313" key="5">
    <source>
        <dbReference type="EMBL" id="RDU72808.1"/>
    </source>
</evidence>
<dbReference type="OrthoDB" id="9758307at2"/>
<feature type="domain" description="Flagellin N-terminal" evidence="4">
    <location>
        <begin position="8"/>
        <end position="139"/>
    </location>
</feature>
<comment type="caution">
    <text evidence="5">The sequence shown here is derived from an EMBL/GenBank/DDBJ whole genome shotgun (WGS) entry which is preliminary data.</text>
</comment>
<name>A0A3D8J5T4_9HELI</name>
<keyword evidence="1" id="KW-0843">Virulence</keyword>
<dbReference type="AlphaFoldDB" id="A0A3D8J5T4"/>
<keyword evidence="5" id="KW-0966">Cell projection</keyword>
<dbReference type="GO" id="GO:0005198">
    <property type="term" value="F:structural molecule activity"/>
    <property type="evidence" value="ECO:0007669"/>
    <property type="project" value="InterPro"/>
</dbReference>
<dbReference type="Gene3D" id="1.20.1330.10">
    <property type="entry name" value="f41 fragment of flagellin, N-terminal domain"/>
    <property type="match status" value="2"/>
</dbReference>
<comment type="function">
    <text evidence="2">Flagellin is the subunit protein which polymerizes to form the filaments of bacterial flagella. Important for motility and virulence.</text>
</comment>
<dbReference type="NCBIfam" id="NF006265">
    <property type="entry name" value="PRK08412.1"/>
    <property type="match status" value="1"/>
</dbReference>
<dbReference type="PANTHER" id="PTHR42792">
    <property type="entry name" value="FLAGELLIN"/>
    <property type="match status" value="1"/>
</dbReference>
<evidence type="ECO:0000313" key="6">
    <source>
        <dbReference type="Proteomes" id="UP000256695"/>
    </source>
</evidence>
<evidence type="ECO:0000256" key="3">
    <source>
        <dbReference type="ARBA" id="ARBA00025928"/>
    </source>
</evidence>
<dbReference type="EMBL" id="NXLX01000016">
    <property type="protein sequence ID" value="RDU72808.1"/>
    <property type="molecule type" value="Genomic_DNA"/>
</dbReference>
<accession>A0A3D8J5T4</accession>
<evidence type="ECO:0000259" key="4">
    <source>
        <dbReference type="Pfam" id="PF00669"/>
    </source>
</evidence>
<keyword evidence="5" id="KW-0969">Cilium</keyword>
<keyword evidence="6" id="KW-1185">Reference proteome</keyword>
<reference evidence="5 6" key="1">
    <citation type="submission" date="2018-04" db="EMBL/GenBank/DDBJ databases">
        <title>Novel Campyloabacter and Helicobacter Species and Strains.</title>
        <authorList>
            <person name="Mannion A.J."/>
            <person name="Shen Z."/>
            <person name="Fox J.G."/>
        </authorList>
    </citation>
    <scope>NUCLEOTIDE SEQUENCE [LARGE SCALE GENOMIC DNA]</scope>
    <source>
        <strain evidence="5 6">MIT 04-9362</strain>
    </source>
</reference>
<comment type="subunit">
    <text evidence="3">Heteromer of FlaA and FlaB. FlaB is located proximal to the hook while the remainder of the filament is composed of the predominant FlaA.</text>
</comment>
<sequence>MRVTFGTKYNQMNYHQNTLQNKLNSANNKIASGLKIQQGYEDSSVFNQDLKLDYEINTLNQTIDVAKTAETKTLNTDKALSELSQTLTQFKAKLLQAANDTQSETSRKAIASDLKSMKQHIVNLANTSIGGEYIFAGSKVDKTPFDSYGNYYGNNETLSALISSNNLVPYNITGEQLFLSRDTDKTRLITTNIKLLNQSKLHPNIMEAPNNNIPSQEVFITLEDTIRDLVGDNDDNTSNDGKEYFYIRGIGVDGVAFKSKFAFDRGYENRENATTMKDLLQKIGQEFGNTSQNKVVDVSLNAWGQIEIKDLRPGSSSIQFHMISSDKDVDDISELYENGARITNYVQSPFMTDYTLDKIQSTKDYYNHAQLTFNTTFITNKNTLADRNTMLDQIVSPDTDFLVLKNTFGDDEKGMLKVNVKDTSMRDFVKKIQEFYGPNLNAEFTNGKLILLDKNAQKENKNTELSFELQTLGADGQKTNGLATDFKTQYDQTYFTNKGSKLMGNISQSLSNGMAFAIAETKLSEVSGNNMENQSFILKLQDHNGVSINAKITLDSKGAYLQLPNKDAKKEDYIIPLYKPDKESLQAIETKSNEVTYRQLMDAITIALNYSNQGAKELEQASQPISQEGKEAYENLLDKSNAKIDVNLDTQGRMIIQDKVTSNTKMKFMFSNEDSDDFSYEGIKNSKKSLVLNANDAITIDQPQVSFFEQLDSIIDAVDRGIYRPGNFNTYNSDMRNIGIQNGITAFDHLSDHIEKIIALNGSHGKTFENIIRRNEILKTQIESMKAENIGIDVAETYNKFSNLNNNYNAVLNSTSKINQMSLVNYL</sequence>
<dbReference type="SUPFAM" id="SSF64518">
    <property type="entry name" value="Phase 1 flagellin"/>
    <property type="match status" value="1"/>
</dbReference>
<evidence type="ECO:0000256" key="2">
    <source>
        <dbReference type="ARBA" id="ARBA00025143"/>
    </source>
</evidence>
<dbReference type="RefSeq" id="WP_115579399.1">
    <property type="nucleotide sequence ID" value="NZ_NXLX01000016.1"/>
</dbReference>
<proteinExistence type="predicted"/>
<dbReference type="GO" id="GO:0009288">
    <property type="term" value="C:bacterial-type flagellum"/>
    <property type="evidence" value="ECO:0007669"/>
    <property type="project" value="InterPro"/>
</dbReference>
<dbReference type="Pfam" id="PF00669">
    <property type="entry name" value="Flagellin_N"/>
    <property type="match status" value="1"/>
</dbReference>